<dbReference type="GO" id="GO:0003688">
    <property type="term" value="F:DNA replication origin binding"/>
    <property type="evidence" value="ECO:0007669"/>
    <property type="project" value="TreeGrafter"/>
</dbReference>
<protein>
    <submittedName>
        <fullName evidence="1">Chromosomal replication initiation ATPase DnaA</fullName>
    </submittedName>
</protein>
<evidence type="ECO:0000313" key="1">
    <source>
        <dbReference type="EMBL" id="MBB4020882.1"/>
    </source>
</evidence>
<comment type="caution">
    <text evidence="1">The sequence shown here is derived from an EMBL/GenBank/DDBJ whole genome shotgun (WGS) entry which is preliminary data.</text>
</comment>
<dbReference type="RefSeq" id="WP_054538096.1">
    <property type="nucleotide sequence ID" value="NZ_JACIEQ010000001.1"/>
</dbReference>
<gene>
    <name evidence="1" type="ORF">GGR17_000673</name>
</gene>
<keyword evidence="2" id="KW-1185">Reference proteome</keyword>
<evidence type="ECO:0000313" key="2">
    <source>
        <dbReference type="Proteomes" id="UP000585681"/>
    </source>
</evidence>
<dbReference type="InterPro" id="IPR027417">
    <property type="entry name" value="P-loop_NTPase"/>
</dbReference>
<reference evidence="1" key="1">
    <citation type="submission" date="2020-08" db="EMBL/GenBank/DDBJ databases">
        <title>Genomic Encyclopedia of Type Strains, Phase IV (KMG-IV): sequencing the most valuable type-strain genomes for metagenomic binning, comparative biology and taxonomic classification.</title>
        <authorList>
            <person name="Goeker M."/>
        </authorList>
    </citation>
    <scope>NUCLEOTIDE SEQUENCE [LARGE SCALE GENOMIC DNA]</scope>
    <source>
        <strain evidence="1">DSM 105040</strain>
    </source>
</reference>
<dbReference type="AlphaFoldDB" id="A0A840C9Z0"/>
<dbReference type="Proteomes" id="UP000585681">
    <property type="component" value="Unassembled WGS sequence"/>
</dbReference>
<dbReference type="SUPFAM" id="SSF52540">
    <property type="entry name" value="P-loop containing nucleoside triphosphate hydrolases"/>
    <property type="match status" value="1"/>
</dbReference>
<dbReference type="Gene3D" id="3.40.50.300">
    <property type="entry name" value="P-loop containing nucleotide triphosphate hydrolases"/>
    <property type="match status" value="1"/>
</dbReference>
<dbReference type="Gene3D" id="1.10.8.60">
    <property type="match status" value="1"/>
</dbReference>
<dbReference type="EMBL" id="JACIEQ010000001">
    <property type="protein sequence ID" value="MBB4020882.1"/>
    <property type="molecule type" value="Genomic_DNA"/>
</dbReference>
<dbReference type="GO" id="GO:0005886">
    <property type="term" value="C:plasma membrane"/>
    <property type="evidence" value="ECO:0007669"/>
    <property type="project" value="TreeGrafter"/>
</dbReference>
<dbReference type="PANTHER" id="PTHR30050:SF5">
    <property type="entry name" value="DNAA REGULATORY INACTIVATOR HDA"/>
    <property type="match status" value="1"/>
</dbReference>
<organism evidence="1 2">
    <name type="scientific">Actibacterium naphthalenivorans</name>
    <dbReference type="NCBI Taxonomy" id="1614693"/>
    <lineage>
        <taxon>Bacteria</taxon>
        <taxon>Pseudomonadati</taxon>
        <taxon>Pseudomonadota</taxon>
        <taxon>Alphaproteobacteria</taxon>
        <taxon>Rhodobacterales</taxon>
        <taxon>Roseobacteraceae</taxon>
        <taxon>Actibacterium</taxon>
    </lineage>
</organism>
<sequence length="227" mass="24065">MAEQLVFDLPLRAARGREDFFVSPANALAVAQIERWGDWPQRKLVLVGPAGAGKTHLTHVWAGLAGATIIAASALPGADISALSRCGAVAVEDADRTAGDTAAEQALFHLHNLLLAEGGTLFLTARIAPRLWPLALPDLKSRMEATATATLEPPDDMLLSALLVKLFTDRQLAVPPGLIPYLVGRMERSFAAAQALVTALDARALATGRKIGERLAAEVLDNRPTRG</sequence>
<dbReference type="GO" id="GO:0006270">
    <property type="term" value="P:DNA replication initiation"/>
    <property type="evidence" value="ECO:0007669"/>
    <property type="project" value="TreeGrafter"/>
</dbReference>
<accession>A0A840C9Z0</accession>
<name>A0A840C9Z0_9RHOB</name>
<proteinExistence type="predicted"/>
<dbReference type="PANTHER" id="PTHR30050">
    <property type="entry name" value="CHROMOSOMAL REPLICATION INITIATOR PROTEIN DNAA"/>
    <property type="match status" value="1"/>
</dbReference>